<dbReference type="InterPro" id="IPR036388">
    <property type="entry name" value="WH-like_DNA-bd_sf"/>
</dbReference>
<dbReference type="GO" id="GO:0009626">
    <property type="term" value="P:plant-type hypersensitive response"/>
    <property type="evidence" value="ECO:0007669"/>
    <property type="project" value="UniProtKB-KW"/>
</dbReference>
<dbReference type="Gene3D" id="3.80.10.10">
    <property type="entry name" value="Ribonuclease Inhibitor"/>
    <property type="match status" value="1"/>
</dbReference>
<dbReference type="InterPro" id="IPR042197">
    <property type="entry name" value="Apaf_helical"/>
</dbReference>
<reference evidence="16" key="1">
    <citation type="journal article" date="2024" name="IScience">
        <title>Strigolactones Initiate the Formation of Haustorium-like Structures in Castilleja.</title>
        <authorList>
            <person name="Buerger M."/>
            <person name="Peterson D."/>
            <person name="Chory J."/>
        </authorList>
    </citation>
    <scope>NUCLEOTIDE SEQUENCE [LARGE SCALE GENOMIC DNA]</scope>
</reference>
<keyword evidence="6" id="KW-0381">Hypersensitive response</keyword>
<dbReference type="Gene3D" id="1.10.8.430">
    <property type="entry name" value="Helical domain of apoptotic protease-activating factors"/>
    <property type="match status" value="1"/>
</dbReference>
<feature type="domain" description="NB-ARC" evidence="12">
    <location>
        <begin position="156"/>
        <end position="316"/>
    </location>
</feature>
<dbReference type="SUPFAM" id="SSF52058">
    <property type="entry name" value="L domain-like"/>
    <property type="match status" value="1"/>
</dbReference>
<dbReference type="Gene3D" id="3.40.50.300">
    <property type="entry name" value="P-loop containing nucleotide triphosphate hydrolases"/>
    <property type="match status" value="1"/>
</dbReference>
<name>A0ABD3EMG3_9LAMI</name>
<dbReference type="PRINTS" id="PR00364">
    <property type="entry name" value="DISEASERSIST"/>
</dbReference>
<dbReference type="FunFam" id="1.10.10.10:FF:000322">
    <property type="entry name" value="Probable disease resistance protein At1g63360"/>
    <property type="match status" value="1"/>
</dbReference>
<evidence type="ECO:0000313" key="16">
    <source>
        <dbReference type="Proteomes" id="UP001632038"/>
    </source>
</evidence>
<accession>A0ABD3EMG3</accession>
<evidence type="ECO:0000259" key="13">
    <source>
        <dbReference type="Pfam" id="PF23559"/>
    </source>
</evidence>
<comment type="similarity">
    <text evidence="3">Belongs to the disease resistance NB-LRR family.</text>
</comment>
<keyword evidence="11" id="KW-0175">Coiled coil</keyword>
<dbReference type="EMBL" id="JAVIJP010000002">
    <property type="protein sequence ID" value="KAL3655407.1"/>
    <property type="molecule type" value="Genomic_DNA"/>
</dbReference>
<gene>
    <name evidence="15" type="ORF">CASFOL_001193</name>
</gene>
<keyword evidence="8" id="KW-0547">Nucleotide-binding</keyword>
<dbReference type="InterPro" id="IPR058922">
    <property type="entry name" value="WHD_DRP"/>
</dbReference>
<dbReference type="GO" id="GO:0005737">
    <property type="term" value="C:cytoplasm"/>
    <property type="evidence" value="ECO:0007669"/>
    <property type="project" value="UniProtKB-SubCell"/>
</dbReference>
<evidence type="ECO:0000256" key="7">
    <source>
        <dbReference type="ARBA" id="ARBA00022737"/>
    </source>
</evidence>
<evidence type="ECO:0000256" key="8">
    <source>
        <dbReference type="ARBA" id="ARBA00022741"/>
    </source>
</evidence>
<dbReference type="InterPro" id="IPR032675">
    <property type="entry name" value="LRR_dom_sf"/>
</dbReference>
<protein>
    <recommendedName>
        <fullName evidence="17">NB-ARC domain-containing protein</fullName>
    </recommendedName>
</protein>
<evidence type="ECO:0000256" key="2">
    <source>
        <dbReference type="ARBA" id="ARBA00004496"/>
    </source>
</evidence>
<dbReference type="Proteomes" id="UP001632038">
    <property type="component" value="Unassembled WGS sequence"/>
</dbReference>
<dbReference type="SUPFAM" id="SSF52540">
    <property type="entry name" value="P-loop containing nucleoside triphosphate hydrolases"/>
    <property type="match status" value="1"/>
</dbReference>
<feature type="domain" description="Disease resistance R13L4/SHOC-2-like LRR" evidence="14">
    <location>
        <begin position="529"/>
        <end position="808"/>
    </location>
</feature>
<dbReference type="PANTHER" id="PTHR23155">
    <property type="entry name" value="DISEASE RESISTANCE PROTEIN RP"/>
    <property type="match status" value="1"/>
</dbReference>
<evidence type="ECO:0000256" key="3">
    <source>
        <dbReference type="ARBA" id="ARBA00008894"/>
    </source>
</evidence>
<evidence type="ECO:0000256" key="5">
    <source>
        <dbReference type="ARBA" id="ARBA00022614"/>
    </source>
</evidence>
<dbReference type="InterPro" id="IPR044974">
    <property type="entry name" value="Disease_R_plants"/>
</dbReference>
<dbReference type="PANTHER" id="PTHR23155:SF1152">
    <property type="entry name" value="AAA+ ATPASE DOMAIN-CONTAINING PROTEIN"/>
    <property type="match status" value="1"/>
</dbReference>
<dbReference type="AlphaFoldDB" id="A0ABD3EMG3"/>
<dbReference type="Pfam" id="PF00931">
    <property type="entry name" value="NB-ARC"/>
    <property type="match status" value="1"/>
</dbReference>
<evidence type="ECO:0000256" key="6">
    <source>
        <dbReference type="ARBA" id="ARBA00022667"/>
    </source>
</evidence>
<keyword evidence="10" id="KW-0067">ATP-binding</keyword>
<keyword evidence="5" id="KW-0433">Leucine-rich repeat</keyword>
<dbReference type="InterPro" id="IPR027417">
    <property type="entry name" value="P-loop_NTPase"/>
</dbReference>
<sequence>MDYAALTSLKRTIERLLNSSYISITSPSLKTLNSTYREVNSLQENLKKLDRNSSSSRDTIISALDGKFRRDVLETHVSTQFLKDKNHPFSFSLDLQDLKIDIAIFRQAARTTKKAYADELGNAGSEKEDDISSGTLVDWNHKSEMIGFSNEVRLTIDRLREWWKPEIQAVSLVGMAGIGKTTLAMDIVCNQFISEYFDFRAWVSVGPKKGIKDILLGFIDEMNDNDEMVMETEEELFDYLKSIRFLIVLDDVWDKQIWHEFKKLFPDGKTASRVLLTTRLEEVAHDASDPSRQITNVPFMNKEESWHLLRLKVFGDEKLCPRQLEKPGKKIAENCEGLPLLIITIADVLSKSGDKTVEYWNEVAERKNSVFKDANYQLSSVLFPSYNYLPQHLKACFLYVGVFPLNHDIPVSTLVKLWGSERFLEPNWWNSLEDLSMDFVEDLVSRNLVMTSQKSSTGRIKTCGLHSVFWHLCVEVAAKNKFFGVLNSRADGLSEEGMNSQLRLCIHNNVLFGIKDVYNSMGTHCASTARSLVCYGPPHQYQVPICYDLRLLRVLDALTIRFYEFPGKVLKLVQLRYLALTCNGNLSPSISKLWNLEFLIVHRYLNIKSSSAQSCLPLEIWDMKELKHLEITGCNLPIPCDDRHLQNLVKFLDVSPQSCTIEILGRFPNLKKLGVRIEVEPDSVESHLCFFDQISHLHFLESLKCVVVNPNCMSRIIDTPCSTTIFPPGLKKLSLNGFGYSWDYMRGISSLPNLEVLKLRCYAFQGAEWEIREGEFVKLKFLLLEDSDLTKWRVGRGCFMRLQRLVIRHCYKLVEIPLEFNGSRSFDTIEVVDCSPSTIACAKEIMKEYDHVKGYVHCSW</sequence>
<evidence type="ECO:0008006" key="17">
    <source>
        <dbReference type="Google" id="ProtNLM"/>
    </source>
</evidence>
<keyword evidence="4" id="KW-0963">Cytoplasm</keyword>
<evidence type="ECO:0000313" key="15">
    <source>
        <dbReference type="EMBL" id="KAL3655407.1"/>
    </source>
</evidence>
<evidence type="ECO:0000256" key="1">
    <source>
        <dbReference type="ARBA" id="ARBA00002074"/>
    </source>
</evidence>
<evidence type="ECO:0000259" key="14">
    <source>
        <dbReference type="Pfam" id="PF23598"/>
    </source>
</evidence>
<organism evidence="15 16">
    <name type="scientific">Castilleja foliolosa</name>
    <dbReference type="NCBI Taxonomy" id="1961234"/>
    <lineage>
        <taxon>Eukaryota</taxon>
        <taxon>Viridiplantae</taxon>
        <taxon>Streptophyta</taxon>
        <taxon>Embryophyta</taxon>
        <taxon>Tracheophyta</taxon>
        <taxon>Spermatophyta</taxon>
        <taxon>Magnoliopsida</taxon>
        <taxon>eudicotyledons</taxon>
        <taxon>Gunneridae</taxon>
        <taxon>Pentapetalae</taxon>
        <taxon>asterids</taxon>
        <taxon>lamiids</taxon>
        <taxon>Lamiales</taxon>
        <taxon>Orobanchaceae</taxon>
        <taxon>Pedicularideae</taxon>
        <taxon>Castillejinae</taxon>
        <taxon>Castilleja</taxon>
    </lineage>
</organism>
<keyword evidence="9" id="KW-0611">Plant defense</keyword>
<dbReference type="Pfam" id="PF23598">
    <property type="entry name" value="LRR_14"/>
    <property type="match status" value="1"/>
</dbReference>
<evidence type="ECO:0000259" key="12">
    <source>
        <dbReference type="Pfam" id="PF00931"/>
    </source>
</evidence>
<evidence type="ECO:0000256" key="4">
    <source>
        <dbReference type="ARBA" id="ARBA00022490"/>
    </source>
</evidence>
<proteinExistence type="inferred from homology"/>
<dbReference type="Gene3D" id="1.10.10.10">
    <property type="entry name" value="Winged helix-like DNA-binding domain superfamily/Winged helix DNA-binding domain"/>
    <property type="match status" value="1"/>
</dbReference>
<comment type="caution">
    <text evidence="15">The sequence shown here is derived from an EMBL/GenBank/DDBJ whole genome shotgun (WGS) entry which is preliminary data.</text>
</comment>
<dbReference type="InterPro" id="IPR055414">
    <property type="entry name" value="LRR_R13L4/SHOC2-like"/>
</dbReference>
<comment type="function">
    <text evidence="1">Confers resistance to late blight (Phytophthora infestans) races carrying the avirulence gene Avr1. Resistance proteins guard the plant against pathogens that contain an appropriate avirulence protein via an indirect interaction with this avirulence protein. That triggers a defense system including the hypersensitive response, which restricts the pathogen growth.</text>
</comment>
<keyword evidence="7" id="KW-0677">Repeat</keyword>
<feature type="coiled-coil region" evidence="11">
    <location>
        <begin position="32"/>
        <end position="59"/>
    </location>
</feature>
<dbReference type="GO" id="GO:0005524">
    <property type="term" value="F:ATP binding"/>
    <property type="evidence" value="ECO:0007669"/>
    <property type="project" value="UniProtKB-KW"/>
</dbReference>
<keyword evidence="16" id="KW-1185">Reference proteome</keyword>
<dbReference type="Gene3D" id="1.20.5.4130">
    <property type="match status" value="1"/>
</dbReference>
<evidence type="ECO:0000256" key="11">
    <source>
        <dbReference type="SAM" id="Coils"/>
    </source>
</evidence>
<dbReference type="InterPro" id="IPR002182">
    <property type="entry name" value="NB-ARC"/>
</dbReference>
<dbReference type="Pfam" id="PF23559">
    <property type="entry name" value="WHD_DRP"/>
    <property type="match status" value="1"/>
</dbReference>
<evidence type="ECO:0000256" key="10">
    <source>
        <dbReference type="ARBA" id="ARBA00022840"/>
    </source>
</evidence>
<comment type="subcellular location">
    <subcellularLocation>
        <location evidence="2">Cytoplasm</location>
    </subcellularLocation>
</comment>
<evidence type="ECO:0000256" key="9">
    <source>
        <dbReference type="ARBA" id="ARBA00022821"/>
    </source>
</evidence>
<feature type="domain" description="Disease resistance protein winged helix" evidence="13">
    <location>
        <begin position="402"/>
        <end position="472"/>
    </location>
</feature>